<organism evidence="1">
    <name type="scientific">Rhizophora mucronata</name>
    <name type="common">Asiatic mangrove</name>
    <dbReference type="NCBI Taxonomy" id="61149"/>
    <lineage>
        <taxon>Eukaryota</taxon>
        <taxon>Viridiplantae</taxon>
        <taxon>Streptophyta</taxon>
        <taxon>Embryophyta</taxon>
        <taxon>Tracheophyta</taxon>
        <taxon>Spermatophyta</taxon>
        <taxon>Magnoliopsida</taxon>
        <taxon>eudicotyledons</taxon>
        <taxon>Gunneridae</taxon>
        <taxon>Pentapetalae</taxon>
        <taxon>rosids</taxon>
        <taxon>fabids</taxon>
        <taxon>Malpighiales</taxon>
        <taxon>Rhizophoraceae</taxon>
        <taxon>Rhizophora</taxon>
    </lineage>
</organism>
<proteinExistence type="predicted"/>
<name>A0A2P2J479_RHIMU</name>
<evidence type="ECO:0000313" key="1">
    <source>
        <dbReference type="EMBL" id="MBW88291.1"/>
    </source>
</evidence>
<reference evidence="1" key="1">
    <citation type="submission" date="2018-02" db="EMBL/GenBank/DDBJ databases">
        <title>Rhizophora mucronata_Transcriptome.</title>
        <authorList>
            <person name="Meera S.P."/>
            <person name="Sreeshan A."/>
            <person name="Augustine A."/>
        </authorList>
    </citation>
    <scope>NUCLEOTIDE SEQUENCE</scope>
    <source>
        <tissue evidence="1">Leaf</tissue>
    </source>
</reference>
<protein>
    <submittedName>
        <fullName evidence="1">Uncharacterized protein</fullName>
    </submittedName>
</protein>
<sequence length="8" mass="960">MCTNLHEI</sequence>
<accession>A0A2P2J479</accession>
<dbReference type="EMBL" id="GGEC01007808">
    <property type="protein sequence ID" value="MBW88291.1"/>
    <property type="molecule type" value="Transcribed_RNA"/>
</dbReference>